<organism evidence="2 3">
    <name type="scientific">Paenibacillus faecis</name>
    <dbReference type="NCBI Taxonomy" id="862114"/>
    <lineage>
        <taxon>Bacteria</taxon>
        <taxon>Bacillati</taxon>
        <taxon>Bacillota</taxon>
        <taxon>Bacilli</taxon>
        <taxon>Bacillales</taxon>
        <taxon>Paenibacillaceae</taxon>
        <taxon>Paenibacillus</taxon>
    </lineage>
</organism>
<name>A0A5D0CZL4_9BACL</name>
<sequence>MKLSVIVPVLNEATFVPLYLESVGAYADEIIMVDGGSTDGTLDIIESFQQRSYPIELFAMPQTGLPYTEDWDESRVRNFLIDQATGDWIMNLDIDEIVDDRFKEALPELMSRQEVHIYQFPFVNFWGDPQTLRVNSPGDERWSNDITRMWRSGIGIRYRDEKHHCTLEGPGGQSIWQIPRGRVEIPIYHYHYALGKKIKFNDNRRGDVNLHENQGEADWNYAHPEYTIATTEFKGEHPAVIRRYLQQSVHDS</sequence>
<evidence type="ECO:0000313" key="3">
    <source>
        <dbReference type="Proteomes" id="UP000325218"/>
    </source>
</evidence>
<dbReference type="Proteomes" id="UP000325218">
    <property type="component" value="Unassembled WGS sequence"/>
</dbReference>
<dbReference type="GO" id="GO:0016740">
    <property type="term" value="F:transferase activity"/>
    <property type="evidence" value="ECO:0007669"/>
    <property type="project" value="UniProtKB-KW"/>
</dbReference>
<dbReference type="InterPro" id="IPR029044">
    <property type="entry name" value="Nucleotide-diphossugar_trans"/>
</dbReference>
<dbReference type="OrthoDB" id="183314at2"/>
<dbReference type="PANTHER" id="PTHR43630:SF2">
    <property type="entry name" value="GLYCOSYLTRANSFERASE"/>
    <property type="match status" value="1"/>
</dbReference>
<proteinExistence type="predicted"/>
<protein>
    <submittedName>
        <fullName evidence="2">Glycosyltransferase</fullName>
    </submittedName>
</protein>
<dbReference type="EMBL" id="VSDO01000001">
    <property type="protein sequence ID" value="TYA15522.1"/>
    <property type="molecule type" value="Genomic_DNA"/>
</dbReference>
<keyword evidence="2" id="KW-0808">Transferase</keyword>
<dbReference type="Pfam" id="PF00535">
    <property type="entry name" value="Glycos_transf_2"/>
    <property type="match status" value="1"/>
</dbReference>
<dbReference type="PANTHER" id="PTHR43630">
    <property type="entry name" value="POLY-BETA-1,6-N-ACETYL-D-GLUCOSAMINE SYNTHASE"/>
    <property type="match status" value="1"/>
</dbReference>
<accession>A0A5D0CZL4</accession>
<evidence type="ECO:0000259" key="1">
    <source>
        <dbReference type="Pfam" id="PF00535"/>
    </source>
</evidence>
<dbReference type="SUPFAM" id="SSF53448">
    <property type="entry name" value="Nucleotide-diphospho-sugar transferases"/>
    <property type="match status" value="1"/>
</dbReference>
<reference evidence="2 3" key="1">
    <citation type="submission" date="2019-08" db="EMBL/GenBank/DDBJ databases">
        <title>Genome sequencing of Paenibacillus faecis DSM 23593(T).</title>
        <authorList>
            <person name="Kook J.-K."/>
            <person name="Park S.-N."/>
            <person name="Lim Y.K."/>
        </authorList>
    </citation>
    <scope>NUCLEOTIDE SEQUENCE [LARGE SCALE GENOMIC DNA]</scope>
    <source>
        <strain evidence="2 3">DSM 23593</strain>
    </source>
</reference>
<evidence type="ECO:0000313" key="2">
    <source>
        <dbReference type="EMBL" id="TYA15522.1"/>
    </source>
</evidence>
<comment type="caution">
    <text evidence="2">The sequence shown here is derived from an EMBL/GenBank/DDBJ whole genome shotgun (WGS) entry which is preliminary data.</text>
</comment>
<keyword evidence="3" id="KW-1185">Reference proteome</keyword>
<dbReference type="AlphaFoldDB" id="A0A5D0CZL4"/>
<dbReference type="InterPro" id="IPR001173">
    <property type="entry name" value="Glyco_trans_2-like"/>
</dbReference>
<dbReference type="Gene3D" id="3.90.550.10">
    <property type="entry name" value="Spore Coat Polysaccharide Biosynthesis Protein SpsA, Chain A"/>
    <property type="match status" value="1"/>
</dbReference>
<feature type="domain" description="Glycosyltransferase 2-like" evidence="1">
    <location>
        <begin position="4"/>
        <end position="133"/>
    </location>
</feature>
<gene>
    <name evidence="2" type="ORF">FRY98_00070</name>
</gene>